<dbReference type="RefSeq" id="WP_002387490.1">
    <property type="nucleotide sequence ID" value="NZ_AP031218.1"/>
</dbReference>
<reference evidence="2 4" key="1">
    <citation type="submission" date="2023-02" db="EMBL/GenBank/DDBJ databases">
        <title>Results of the 2020 Genomic Proficiency Test for the network of European Union Reference Laboratory for Antimicrobial Resistance assessing whole genome sequencing capacities.</title>
        <authorList>
            <person name="Hoffmann M."/>
            <person name="Luo Y."/>
            <person name="Sorensen L.H."/>
            <person name="Pedersen S.K."/>
            <person name="Hendriksen R.S."/>
        </authorList>
    </citation>
    <scope>NUCLEOTIDE SEQUENCE [LARGE SCALE GENOMIC DNA]</scope>
    <source>
        <strain evidence="2 4">GENOMIC22-006</strain>
    </source>
</reference>
<dbReference type="EMBL" id="CP119159">
    <property type="protein sequence ID" value="WEH22616.1"/>
    <property type="molecule type" value="Genomic_DNA"/>
</dbReference>
<dbReference type="InterPro" id="IPR027417">
    <property type="entry name" value="P-loop_NTPase"/>
</dbReference>
<dbReference type="SUPFAM" id="SSF52540">
    <property type="entry name" value="P-loop containing nucleoside triphosphate hydrolases"/>
    <property type="match status" value="1"/>
</dbReference>
<protein>
    <recommendedName>
        <fullName evidence="1">Novel STAND NTPase 3 domain-containing protein</fullName>
    </recommendedName>
</protein>
<evidence type="ECO:0000259" key="1">
    <source>
        <dbReference type="Pfam" id="PF20720"/>
    </source>
</evidence>
<dbReference type="Proteomes" id="UP001222182">
    <property type="component" value="Chromosome"/>
</dbReference>
<evidence type="ECO:0000313" key="4">
    <source>
        <dbReference type="Proteomes" id="UP001221642"/>
    </source>
</evidence>
<sequence length="780" mass="91820">MFNYNDLSDFEFEELCKDIIERKLSMKLRIYTSGRDRGIDLSDDKIPHQTIVQIKHYMNSTYASLRTSLRNEIKKVEKLNPKNYYICVSKSLTEANIEEIYEMFSNYMDSTSNIIDLKEINSFLEKERNSDILRKHYKLWLHSTGILSELYNQNIFIDCESLLSNIDIEKKYFIRTNIYDTCLKHLMRDRIIFLTGAPGVGKTITSKMLLLECASQGYKVKYTTNANLTDIKRSLSVDRNAKEVILLDDCLGQHYFKMNENKESELLSLIKYVQMNSKKKLIMNSRIAIFNEARGRSIEFNKFFNRETILNYLIDMDNVSSIDKAKILYSHLYFNGIPSPHFKELRQDKRYKNIVKHKNYTPRIIEFISEPHVFKEINATEYYPFIISSLNTPDSLWKDEFDYKLNSIDRIFMYILYSLTETIVPVKVMKECFEKRLLLEQNLDTTVNNFDSVVSRLNNSMITLFDVHGEQNIGVSNPSVNDFLKPRFENNNNEQHKIRKSLTYFEQLKRCYKKENYIDELVKMTKDHSIENLKSTYAALIQSLTIATIARANILDSFYIDTMHNYLLYSPCKLISEKGTADISTILYYFINEEAFNLYRITEIVSSIEKIKLLLEDISDFETITNTILALNDLISIYEIKINEQQFLETIEEALQDTLVYIASIVDISEYDYEIGNIIEYSIDSDGTISDNGLPQRIFEILAEQFLEQNINNYLEMIESILDIDSENIIQKFYNYLNIDVDGLIQSYLDNRYEMEYETDYRNSRSLINDIEAIFEREIN</sequence>
<evidence type="ECO:0000313" key="3">
    <source>
        <dbReference type="EMBL" id="WER42956.1"/>
    </source>
</evidence>
<gene>
    <name evidence="3" type="ORF">P0083_01135</name>
    <name evidence="2" type="ORF">P0D81_00880</name>
</gene>
<evidence type="ECO:0000313" key="2">
    <source>
        <dbReference type="EMBL" id="WEH22616.1"/>
    </source>
</evidence>
<accession>A0ABD7XDQ0</accession>
<dbReference type="Gene3D" id="3.40.50.300">
    <property type="entry name" value="P-loop containing nucleotide triphosphate hydrolases"/>
    <property type="match status" value="1"/>
</dbReference>
<organism evidence="2 4">
    <name type="scientific">Enterococcus faecalis</name>
    <name type="common">Streptococcus faecalis</name>
    <dbReference type="NCBI Taxonomy" id="1351"/>
    <lineage>
        <taxon>Bacteria</taxon>
        <taxon>Bacillati</taxon>
        <taxon>Bacillota</taxon>
        <taxon>Bacilli</taxon>
        <taxon>Lactobacillales</taxon>
        <taxon>Enterococcaceae</taxon>
        <taxon>Enterococcus</taxon>
    </lineage>
</organism>
<dbReference type="InterPro" id="IPR049050">
    <property type="entry name" value="nSTAND3"/>
</dbReference>
<evidence type="ECO:0000313" key="5">
    <source>
        <dbReference type="Proteomes" id="UP001222182"/>
    </source>
</evidence>
<proteinExistence type="predicted"/>
<reference evidence="3 5" key="2">
    <citation type="submission" date="2023-03" db="EMBL/GenBank/DDBJ databases">
        <title>Complete genome sequence of an Enterococcus faecalis urinary isolate.</title>
        <authorList>
            <person name="Brauer A.L."/>
            <person name="Armbruster C.E."/>
        </authorList>
    </citation>
    <scope>NUCLEOTIDE SEQUENCE [LARGE SCALE GENOMIC DNA]</scope>
    <source>
        <strain evidence="3 5">3143</strain>
    </source>
</reference>
<name>A0ABD7XDQ0_ENTFL</name>
<dbReference type="Proteomes" id="UP001221642">
    <property type="component" value="Chromosome"/>
</dbReference>
<dbReference type="AlphaFoldDB" id="A0ABD7XDQ0"/>
<feature type="domain" description="Novel STAND NTPase 3" evidence="1">
    <location>
        <begin position="173"/>
        <end position="334"/>
    </location>
</feature>
<dbReference type="Pfam" id="PF20720">
    <property type="entry name" value="nSTAND3"/>
    <property type="match status" value="1"/>
</dbReference>
<dbReference type="EMBL" id="CP119528">
    <property type="protein sequence ID" value="WER42956.1"/>
    <property type="molecule type" value="Genomic_DNA"/>
</dbReference>